<keyword evidence="3" id="KW-1185">Reference proteome</keyword>
<evidence type="ECO:0000256" key="1">
    <source>
        <dbReference type="SAM" id="MobiDB-lite"/>
    </source>
</evidence>
<dbReference type="Proteomes" id="UP000022447">
    <property type="component" value="Unassembled WGS sequence"/>
</dbReference>
<dbReference type="EMBL" id="JALZ01000001">
    <property type="protein sequence ID" value="ETX16696.1"/>
    <property type="molecule type" value="Genomic_DNA"/>
</dbReference>
<sequence length="76" mass="8398">MYKAQVSSAEPESREHASGDCASLRDTTTRGPRRHAGDATVRGDIKRRPELRPVAEILPDISAKTRTLLVKSQKKV</sequence>
<comment type="caution">
    <text evidence="2">The sequence shown here is derived from an EMBL/GenBank/DDBJ whole genome shotgun (WGS) entry which is preliminary data.</text>
</comment>
<feature type="compositionally biased region" description="Basic and acidic residues" evidence="1">
    <location>
        <begin position="35"/>
        <end position="47"/>
    </location>
</feature>
<name>X7ENB7_9RHOB</name>
<evidence type="ECO:0000313" key="2">
    <source>
        <dbReference type="EMBL" id="ETX16696.1"/>
    </source>
</evidence>
<accession>X7ENB7</accession>
<dbReference type="RefSeq" id="WP_037256859.1">
    <property type="nucleotide sequence ID" value="NZ_JALZ01000001.1"/>
</dbReference>
<reference evidence="2 3" key="1">
    <citation type="submission" date="2014-01" db="EMBL/GenBank/DDBJ databases">
        <title>Roseivivax halodurans JCM 10272 Genome Sequencing.</title>
        <authorList>
            <person name="Lai Q."/>
            <person name="Li G."/>
            <person name="Shao Z."/>
        </authorList>
    </citation>
    <scope>NUCLEOTIDE SEQUENCE [LARGE SCALE GENOMIC DNA]</scope>
    <source>
        <strain evidence="2 3">JCM 10272</strain>
    </source>
</reference>
<dbReference type="AlphaFoldDB" id="X7ENB7"/>
<feature type="compositionally biased region" description="Polar residues" evidence="1">
    <location>
        <begin position="1"/>
        <end position="10"/>
    </location>
</feature>
<organism evidence="2 3">
    <name type="scientific">Roseivivax halodurans JCM 10272</name>
    <dbReference type="NCBI Taxonomy" id="1449350"/>
    <lineage>
        <taxon>Bacteria</taxon>
        <taxon>Pseudomonadati</taxon>
        <taxon>Pseudomonadota</taxon>
        <taxon>Alphaproteobacteria</taxon>
        <taxon>Rhodobacterales</taxon>
        <taxon>Roseobacteraceae</taxon>
        <taxon>Roseivivax</taxon>
    </lineage>
</organism>
<feature type="region of interest" description="Disordered" evidence="1">
    <location>
        <begin position="1"/>
        <end position="47"/>
    </location>
</feature>
<gene>
    <name evidence="2" type="ORF">OCH239_00055</name>
</gene>
<evidence type="ECO:0000313" key="3">
    <source>
        <dbReference type="Proteomes" id="UP000022447"/>
    </source>
</evidence>
<proteinExistence type="predicted"/>
<protein>
    <submittedName>
        <fullName evidence="2">Uncharacterized protein</fullName>
    </submittedName>
</protein>